<comment type="similarity">
    <text evidence="1">Belongs to the TBCC family.</text>
</comment>
<dbReference type="InterPro" id="IPR016098">
    <property type="entry name" value="CAP/MinC_C"/>
</dbReference>
<dbReference type="EMBL" id="BLLF01001220">
    <property type="protein sequence ID" value="GFH17901.1"/>
    <property type="molecule type" value="Genomic_DNA"/>
</dbReference>
<feature type="compositionally biased region" description="Low complexity" evidence="2">
    <location>
        <begin position="70"/>
        <end position="84"/>
    </location>
</feature>
<feature type="non-terminal residue" evidence="4">
    <location>
        <position position="1"/>
    </location>
</feature>
<dbReference type="PROSITE" id="PS51329">
    <property type="entry name" value="C_CAP_COFACTOR_C"/>
    <property type="match status" value="1"/>
</dbReference>
<feature type="domain" description="C-CAP/cofactor C-like" evidence="3">
    <location>
        <begin position="192"/>
        <end position="279"/>
    </location>
</feature>
<feature type="non-terminal residue" evidence="4">
    <location>
        <position position="279"/>
    </location>
</feature>
<reference evidence="4 5" key="1">
    <citation type="submission" date="2020-02" db="EMBL/GenBank/DDBJ databases">
        <title>Draft genome sequence of Haematococcus lacustris strain NIES-144.</title>
        <authorList>
            <person name="Morimoto D."/>
            <person name="Nakagawa S."/>
            <person name="Yoshida T."/>
            <person name="Sawayama S."/>
        </authorList>
    </citation>
    <scope>NUCLEOTIDE SEQUENCE [LARGE SCALE GENOMIC DNA]</scope>
    <source>
        <strain evidence="4 5">NIES-144</strain>
    </source>
</reference>
<dbReference type="InterPro" id="IPR012945">
    <property type="entry name" value="Tubulin-bd_cofactor_C_dom"/>
</dbReference>
<accession>A0A699Z704</accession>
<comment type="caution">
    <text evidence="4">The sequence shown here is derived from an EMBL/GenBank/DDBJ whole genome shotgun (WGS) entry which is preliminary data.</text>
</comment>
<sequence length="279" mass="29237">MPMPTDGMLSPTRSFGKSIASGKALLRQQLQQHLRNQTHALRGFGDYIRRNLRFLCELSLTKPAPETRDPSTSSPAATSGSPATHTKAMLMGLGLGSGGGASGDPPTTITALELDRLRFLMQPPQQRQATPISSLVPGLSAPGASTPVDVAVAALRQLWHEETVDSPRFGYSTAPSYGMATAPFGPGACASPRAQRHCGLVGPTGQVDDSSISGMHKGTIVRGEADVPGGVLRITDCHDSVLYILTPLQAVLVSGCSDCTVVVGAAGRIVRLDRCDKVQ</sequence>
<dbReference type="Pfam" id="PF07986">
    <property type="entry name" value="TBCC"/>
    <property type="match status" value="1"/>
</dbReference>
<dbReference type="InterPro" id="IPR017901">
    <property type="entry name" value="C-CAP_CF_C-like"/>
</dbReference>
<name>A0A699Z704_HAELA</name>
<proteinExistence type="inferred from homology"/>
<gene>
    <name evidence="4" type="ORF">HaLaN_14624</name>
</gene>
<keyword evidence="5" id="KW-1185">Reference proteome</keyword>
<evidence type="ECO:0000313" key="4">
    <source>
        <dbReference type="EMBL" id="GFH17901.1"/>
    </source>
</evidence>
<organism evidence="4 5">
    <name type="scientific">Haematococcus lacustris</name>
    <name type="common">Green alga</name>
    <name type="synonym">Haematococcus pluvialis</name>
    <dbReference type="NCBI Taxonomy" id="44745"/>
    <lineage>
        <taxon>Eukaryota</taxon>
        <taxon>Viridiplantae</taxon>
        <taxon>Chlorophyta</taxon>
        <taxon>core chlorophytes</taxon>
        <taxon>Chlorophyceae</taxon>
        <taxon>CS clade</taxon>
        <taxon>Chlamydomonadales</taxon>
        <taxon>Haematococcaceae</taxon>
        <taxon>Haematococcus</taxon>
    </lineage>
</organism>
<protein>
    <submittedName>
        <fullName evidence="4">C-CAP/cofactor C-like domain-containing protein</fullName>
    </submittedName>
</protein>
<feature type="region of interest" description="Disordered" evidence="2">
    <location>
        <begin position="63"/>
        <end position="84"/>
    </location>
</feature>
<dbReference type="Proteomes" id="UP000485058">
    <property type="component" value="Unassembled WGS sequence"/>
</dbReference>
<evidence type="ECO:0000259" key="3">
    <source>
        <dbReference type="PROSITE" id="PS51329"/>
    </source>
</evidence>
<dbReference type="InterPro" id="IPR039589">
    <property type="entry name" value="TBCC1"/>
</dbReference>
<dbReference type="PANTHER" id="PTHR16052">
    <property type="entry name" value="TBCC DOMAIN-CONTAINING PROTEIN 1"/>
    <property type="match status" value="1"/>
</dbReference>
<dbReference type="Gene3D" id="2.160.20.70">
    <property type="match status" value="1"/>
</dbReference>
<evidence type="ECO:0000256" key="2">
    <source>
        <dbReference type="SAM" id="MobiDB-lite"/>
    </source>
</evidence>
<evidence type="ECO:0000256" key="1">
    <source>
        <dbReference type="ARBA" id="ARBA00008848"/>
    </source>
</evidence>
<dbReference type="AlphaFoldDB" id="A0A699Z704"/>
<evidence type="ECO:0000313" key="5">
    <source>
        <dbReference type="Proteomes" id="UP000485058"/>
    </source>
</evidence>
<dbReference type="PANTHER" id="PTHR16052:SF0">
    <property type="entry name" value="TBCC DOMAIN-CONTAINING PROTEIN 1"/>
    <property type="match status" value="1"/>
</dbReference>